<dbReference type="KEGG" id="tpv:TP04_0040"/>
<evidence type="ECO:0000313" key="2">
    <source>
        <dbReference type="EMBL" id="EAN31392.1"/>
    </source>
</evidence>
<keyword evidence="1" id="KW-0812">Transmembrane</keyword>
<sequence>MQTLLNTPYIAFTIAIYIIFLFVKESQAVQNGPYLSIFGFFKKRPKIPELLAFHSNSEFSKLMLPIIDKVSKDTGLHIEVIQVDDHKNYELFSSAMNFCGEGGLPLYLNVSTGEYILGITTYENLKLLALGKKPERYSRINVNLLEDASYRTTGLIGRIKRFIREVPTLIIPSSTHLSVNGPAHI</sequence>
<gene>
    <name evidence="2" type="ordered locus">TP04_0040</name>
</gene>
<comment type="caution">
    <text evidence="2">The sequence shown here is derived from an EMBL/GenBank/DDBJ whole genome shotgun (WGS) entry which is preliminary data.</text>
</comment>
<dbReference type="OMA" id="FHRNECE"/>
<keyword evidence="3" id="KW-1185">Reference proteome</keyword>
<proteinExistence type="predicted"/>
<accession>Q4N3E7</accession>
<name>Q4N3E7_THEPA</name>
<keyword evidence="1" id="KW-1133">Transmembrane helix</keyword>
<protein>
    <submittedName>
        <fullName evidence="2">Uncharacterized protein</fullName>
    </submittedName>
</protein>
<evidence type="ECO:0000256" key="1">
    <source>
        <dbReference type="SAM" id="Phobius"/>
    </source>
</evidence>
<dbReference type="Proteomes" id="UP000001949">
    <property type="component" value="Unassembled WGS sequence"/>
</dbReference>
<evidence type="ECO:0000313" key="3">
    <source>
        <dbReference type="Proteomes" id="UP000001949"/>
    </source>
</evidence>
<dbReference type="eggNOG" id="ENOG502SAVA">
    <property type="taxonomic scope" value="Eukaryota"/>
</dbReference>
<dbReference type="VEuPathDB" id="PiroplasmaDB:TpMuguga_04g00040"/>
<dbReference type="InParanoid" id="Q4N3E7"/>
<feature type="transmembrane region" description="Helical" evidence="1">
    <location>
        <begin position="6"/>
        <end position="23"/>
    </location>
</feature>
<keyword evidence="1" id="KW-0472">Membrane</keyword>
<dbReference type="EMBL" id="AAGK01000004">
    <property type="protein sequence ID" value="EAN31392.1"/>
    <property type="molecule type" value="Genomic_DNA"/>
</dbReference>
<organism evidence="2 3">
    <name type="scientific">Theileria parva</name>
    <name type="common">East coast fever infection agent</name>
    <dbReference type="NCBI Taxonomy" id="5875"/>
    <lineage>
        <taxon>Eukaryota</taxon>
        <taxon>Sar</taxon>
        <taxon>Alveolata</taxon>
        <taxon>Apicomplexa</taxon>
        <taxon>Aconoidasida</taxon>
        <taxon>Piroplasmida</taxon>
        <taxon>Theileriidae</taxon>
        <taxon>Theileria</taxon>
    </lineage>
</organism>
<dbReference type="AlphaFoldDB" id="Q4N3E7"/>
<reference evidence="2 3" key="1">
    <citation type="journal article" date="2005" name="Science">
        <title>Genome sequence of Theileria parva, a bovine pathogen that transforms lymphocytes.</title>
        <authorList>
            <person name="Gardner M.J."/>
            <person name="Bishop R."/>
            <person name="Shah T."/>
            <person name="de Villiers E.P."/>
            <person name="Carlton J.M."/>
            <person name="Hall N."/>
            <person name="Ren Q."/>
            <person name="Paulsen I.T."/>
            <person name="Pain A."/>
            <person name="Berriman M."/>
            <person name="Wilson R.J.M."/>
            <person name="Sato S."/>
            <person name="Ralph S.A."/>
            <person name="Mann D.J."/>
            <person name="Xiong Z."/>
            <person name="Shallom S.J."/>
            <person name="Weidman J."/>
            <person name="Jiang L."/>
            <person name="Lynn J."/>
            <person name="Weaver B."/>
            <person name="Shoaibi A."/>
            <person name="Domingo A.R."/>
            <person name="Wasawo D."/>
            <person name="Crabtree J."/>
            <person name="Wortman J.R."/>
            <person name="Haas B."/>
            <person name="Angiuoli S.V."/>
            <person name="Creasy T.H."/>
            <person name="Lu C."/>
            <person name="Suh B."/>
            <person name="Silva J.C."/>
            <person name="Utterback T.R."/>
            <person name="Feldblyum T.V."/>
            <person name="Pertea M."/>
            <person name="Allen J."/>
            <person name="Nierman W.C."/>
            <person name="Taracha E.L.N."/>
            <person name="Salzberg S.L."/>
            <person name="White O.R."/>
            <person name="Fitzhugh H.A."/>
            <person name="Morzaria S."/>
            <person name="Venter J.C."/>
            <person name="Fraser C.M."/>
            <person name="Nene V."/>
        </authorList>
    </citation>
    <scope>NUCLEOTIDE SEQUENCE [LARGE SCALE GENOMIC DNA]</scope>
    <source>
        <strain evidence="2 3">Muguga</strain>
    </source>
</reference>